<dbReference type="GO" id="GO:0005524">
    <property type="term" value="F:ATP binding"/>
    <property type="evidence" value="ECO:0007669"/>
    <property type="project" value="InterPro"/>
</dbReference>
<dbReference type="OMA" id="LWNDKWR"/>
<evidence type="ECO:0000313" key="3">
    <source>
        <dbReference type="EMBL" id="PCH41200.1"/>
    </source>
</evidence>
<feature type="domain" description="ATPase AAA-type core" evidence="2">
    <location>
        <begin position="230"/>
        <end position="258"/>
    </location>
</feature>
<feature type="region of interest" description="Disordered" evidence="1">
    <location>
        <begin position="1"/>
        <end position="31"/>
    </location>
</feature>
<sequence length="740" mass="81720">MPIVIDSSPIKPSIPTASPSTKSVYSTSAPRGPMPTVIRNIFVAHTIKRLLDLAQDQGGPDSGSSHELWTYKWRPKRAEQVIGNEDHALYLRAWLLALKLHIETPPTTSGAAGGRTGKQSANDRIRGTKRPKVLRQVDKRRKRKRLISEEPDDSWIVDDESEGSTQDRDSEEDEFAFCQRTLSRLQRVSEEAEHDASSDSTTPPHEAEAKPTPSFSYSSPQFGNQIHNTILLHGPPGSGKTAAVYACAEELGWDVLEVYPGIGERSGADLNKLVGEVGKNHLVKQTQRQPKLNFFGLSSSQASDASSNISQPRQPGRRRFNRVDSENTEKEPDFSGAPSPHNTDDTSAQSPSVSQCIVLFEEVDILFESDTNFWPAMINIIKDCRRPVVMTCNGERLSAELHNGLTSNCTDISLIPVRDLPLQEILTFAACPVPLAASYLQCLTLLEHRPIGRLTVSQLYERADEDRPAIVSSRALHPSAPMPDLRRAIHQLQFAAQADHFASTEPGDMYGSTDPSRPLDIGYNPDFEIDRSKADTPTETKRREDLWTTRRMDQHQTIMSFADCYLHRRDLDVLTDSILADARVADDELGYTVLRGSDSTSGRAIPVDHSYYHQDDLTAEEALSGYQSRLGHMPPLPADLLGYTASAREYAAQMVAILADLQVPADVLMGSSPPFLDYDPWLRYMVAVDDANAAASLAAQVARGGTRRTRNSQKSVQGVRYVPISESNRGTLARTALSGE</sequence>
<dbReference type="STRING" id="742152.A0A2H3JG77"/>
<gene>
    <name evidence="3" type="ORF">WOLCODRAFT_16953</name>
</gene>
<dbReference type="PANTHER" id="PTHR23389:SF21">
    <property type="entry name" value="ATPASE FAMILY AAA DOMAIN-CONTAINING PROTEIN 5"/>
    <property type="match status" value="1"/>
</dbReference>
<dbReference type="GO" id="GO:0016887">
    <property type="term" value="F:ATP hydrolysis activity"/>
    <property type="evidence" value="ECO:0007669"/>
    <property type="project" value="InterPro"/>
</dbReference>
<feature type="compositionally biased region" description="Polar residues" evidence="1">
    <location>
        <begin position="15"/>
        <end position="29"/>
    </location>
</feature>
<feature type="region of interest" description="Disordered" evidence="1">
    <location>
        <begin position="105"/>
        <end position="174"/>
    </location>
</feature>
<dbReference type="Gene3D" id="3.40.50.300">
    <property type="entry name" value="P-loop containing nucleotide triphosphate hydrolases"/>
    <property type="match status" value="1"/>
</dbReference>
<dbReference type="PANTHER" id="PTHR23389">
    <property type="entry name" value="CHROMOSOME TRANSMISSION FIDELITY FACTOR 18"/>
    <property type="match status" value="1"/>
</dbReference>
<dbReference type="Proteomes" id="UP000218811">
    <property type="component" value="Unassembled WGS sequence"/>
</dbReference>
<feature type="compositionally biased region" description="Basic residues" evidence="1">
    <location>
        <begin position="127"/>
        <end position="145"/>
    </location>
</feature>
<feature type="compositionally biased region" description="Basic and acidic residues" evidence="1">
    <location>
        <begin position="187"/>
        <end position="197"/>
    </location>
</feature>
<dbReference type="OrthoDB" id="9996895at2759"/>
<evidence type="ECO:0000256" key="1">
    <source>
        <dbReference type="SAM" id="MobiDB-lite"/>
    </source>
</evidence>
<feature type="region of interest" description="Disordered" evidence="1">
    <location>
        <begin position="298"/>
        <end position="349"/>
    </location>
</feature>
<accession>A0A2H3JG77</accession>
<dbReference type="InterPro" id="IPR027417">
    <property type="entry name" value="P-loop_NTPase"/>
</dbReference>
<dbReference type="Pfam" id="PF00004">
    <property type="entry name" value="AAA"/>
    <property type="match status" value="1"/>
</dbReference>
<name>A0A2H3JG77_WOLCO</name>
<dbReference type="GO" id="GO:0005634">
    <property type="term" value="C:nucleus"/>
    <property type="evidence" value="ECO:0007669"/>
    <property type="project" value="TreeGrafter"/>
</dbReference>
<evidence type="ECO:0000259" key="2">
    <source>
        <dbReference type="Pfam" id="PF00004"/>
    </source>
</evidence>
<reference evidence="3 4" key="1">
    <citation type="journal article" date="2012" name="Science">
        <title>The Paleozoic origin of enzymatic lignin decomposition reconstructed from 31 fungal genomes.</title>
        <authorList>
            <person name="Floudas D."/>
            <person name="Binder M."/>
            <person name="Riley R."/>
            <person name="Barry K."/>
            <person name="Blanchette R.A."/>
            <person name="Henrissat B."/>
            <person name="Martinez A.T."/>
            <person name="Otillar R."/>
            <person name="Spatafora J.W."/>
            <person name="Yadav J.S."/>
            <person name="Aerts A."/>
            <person name="Benoit I."/>
            <person name="Boyd A."/>
            <person name="Carlson A."/>
            <person name="Copeland A."/>
            <person name="Coutinho P.M."/>
            <person name="de Vries R.P."/>
            <person name="Ferreira P."/>
            <person name="Findley K."/>
            <person name="Foster B."/>
            <person name="Gaskell J."/>
            <person name="Glotzer D."/>
            <person name="Gorecki P."/>
            <person name="Heitman J."/>
            <person name="Hesse C."/>
            <person name="Hori C."/>
            <person name="Igarashi K."/>
            <person name="Jurgens J.A."/>
            <person name="Kallen N."/>
            <person name="Kersten P."/>
            <person name="Kohler A."/>
            <person name="Kuees U."/>
            <person name="Kumar T.K.A."/>
            <person name="Kuo A."/>
            <person name="LaButti K."/>
            <person name="Larrondo L.F."/>
            <person name="Lindquist E."/>
            <person name="Ling A."/>
            <person name="Lombard V."/>
            <person name="Lucas S."/>
            <person name="Lundell T."/>
            <person name="Martin R."/>
            <person name="McLaughlin D.J."/>
            <person name="Morgenstern I."/>
            <person name="Morin E."/>
            <person name="Murat C."/>
            <person name="Nagy L.G."/>
            <person name="Nolan M."/>
            <person name="Ohm R.A."/>
            <person name="Patyshakuliyeva A."/>
            <person name="Rokas A."/>
            <person name="Ruiz-Duenas F.J."/>
            <person name="Sabat G."/>
            <person name="Salamov A."/>
            <person name="Samejima M."/>
            <person name="Schmutz J."/>
            <person name="Slot J.C."/>
            <person name="St John F."/>
            <person name="Stenlid J."/>
            <person name="Sun H."/>
            <person name="Sun S."/>
            <person name="Syed K."/>
            <person name="Tsang A."/>
            <person name="Wiebenga A."/>
            <person name="Young D."/>
            <person name="Pisabarro A."/>
            <person name="Eastwood D.C."/>
            <person name="Martin F."/>
            <person name="Cullen D."/>
            <person name="Grigoriev I.V."/>
            <person name="Hibbett D.S."/>
        </authorList>
    </citation>
    <scope>NUCLEOTIDE SEQUENCE [LARGE SCALE GENOMIC DNA]</scope>
    <source>
        <strain evidence="3 4">MD-104</strain>
    </source>
</reference>
<dbReference type="AlphaFoldDB" id="A0A2H3JG77"/>
<evidence type="ECO:0000313" key="4">
    <source>
        <dbReference type="Proteomes" id="UP000218811"/>
    </source>
</evidence>
<feature type="compositionally biased region" description="Basic and acidic residues" evidence="1">
    <location>
        <begin position="321"/>
        <end position="333"/>
    </location>
</feature>
<feature type="region of interest" description="Disordered" evidence="1">
    <location>
        <begin position="186"/>
        <end position="221"/>
    </location>
</feature>
<dbReference type="EMBL" id="KB468113">
    <property type="protein sequence ID" value="PCH41200.1"/>
    <property type="molecule type" value="Genomic_DNA"/>
</dbReference>
<protein>
    <recommendedName>
        <fullName evidence="2">ATPase AAA-type core domain-containing protein</fullName>
    </recommendedName>
</protein>
<dbReference type="SUPFAM" id="SSF52540">
    <property type="entry name" value="P-loop containing nucleoside triphosphate hydrolases"/>
    <property type="match status" value="1"/>
</dbReference>
<feature type="compositionally biased region" description="Acidic residues" evidence="1">
    <location>
        <begin position="149"/>
        <end position="162"/>
    </location>
</feature>
<dbReference type="GO" id="GO:0003677">
    <property type="term" value="F:DNA binding"/>
    <property type="evidence" value="ECO:0007669"/>
    <property type="project" value="TreeGrafter"/>
</dbReference>
<proteinExistence type="predicted"/>
<feature type="compositionally biased region" description="Low complexity" evidence="1">
    <location>
        <begin position="298"/>
        <end position="311"/>
    </location>
</feature>
<dbReference type="InterPro" id="IPR003959">
    <property type="entry name" value="ATPase_AAA_core"/>
</dbReference>
<organism evidence="3 4">
    <name type="scientific">Wolfiporia cocos (strain MD-104)</name>
    <name type="common">Brown rot fungus</name>
    <dbReference type="NCBI Taxonomy" id="742152"/>
    <lineage>
        <taxon>Eukaryota</taxon>
        <taxon>Fungi</taxon>
        <taxon>Dikarya</taxon>
        <taxon>Basidiomycota</taxon>
        <taxon>Agaricomycotina</taxon>
        <taxon>Agaricomycetes</taxon>
        <taxon>Polyporales</taxon>
        <taxon>Phaeolaceae</taxon>
        <taxon>Wolfiporia</taxon>
    </lineage>
</organism>
<keyword evidence="4" id="KW-1185">Reference proteome</keyword>